<proteinExistence type="predicted"/>
<dbReference type="EMBL" id="PDJH01000001">
    <property type="protein sequence ID" value="PFG37083.1"/>
    <property type="molecule type" value="Genomic_DNA"/>
</dbReference>
<name>A0A2A9EE51_9MICO</name>
<organism evidence="1 2">
    <name type="scientific">Flavimobilis soli</name>
    <dbReference type="NCBI Taxonomy" id="442709"/>
    <lineage>
        <taxon>Bacteria</taxon>
        <taxon>Bacillati</taxon>
        <taxon>Actinomycetota</taxon>
        <taxon>Actinomycetes</taxon>
        <taxon>Micrococcales</taxon>
        <taxon>Jonesiaceae</taxon>
        <taxon>Flavimobilis</taxon>
    </lineage>
</organism>
<comment type="caution">
    <text evidence="1">The sequence shown here is derived from an EMBL/GenBank/DDBJ whole genome shotgun (WGS) entry which is preliminary data.</text>
</comment>
<gene>
    <name evidence="1" type="ORF">ATL41_1831</name>
</gene>
<dbReference type="Proteomes" id="UP000221394">
    <property type="component" value="Unassembled WGS sequence"/>
</dbReference>
<keyword evidence="2" id="KW-1185">Reference proteome</keyword>
<evidence type="ECO:0000313" key="1">
    <source>
        <dbReference type="EMBL" id="PFG37083.1"/>
    </source>
</evidence>
<protein>
    <submittedName>
        <fullName evidence="1">Alpha-galactosidase</fullName>
    </submittedName>
</protein>
<accession>A0A2A9EE51</accession>
<evidence type="ECO:0000313" key="2">
    <source>
        <dbReference type="Proteomes" id="UP000221394"/>
    </source>
</evidence>
<dbReference type="RefSeq" id="WP_342744431.1">
    <property type="nucleotide sequence ID" value="NZ_PDJH01000001.1"/>
</dbReference>
<sequence length="81" mass="8344">MSLRHLRAAGSSLVLDARGPGAPTVLHWGADLGDLAEQDLDALAHVLVPAVPPSSLDVPLRFSLLPSARDGWTGRPGLSGA</sequence>
<dbReference type="AlphaFoldDB" id="A0A2A9EE51"/>
<reference evidence="1 2" key="1">
    <citation type="submission" date="2017-10" db="EMBL/GenBank/DDBJ databases">
        <title>Sequencing the genomes of 1000 actinobacteria strains.</title>
        <authorList>
            <person name="Klenk H.-P."/>
        </authorList>
    </citation>
    <scope>NUCLEOTIDE SEQUENCE [LARGE SCALE GENOMIC DNA]</scope>
    <source>
        <strain evidence="1 2">DSM 21574</strain>
    </source>
</reference>